<dbReference type="GO" id="GO:0016787">
    <property type="term" value="F:hydrolase activity"/>
    <property type="evidence" value="ECO:0007669"/>
    <property type="project" value="UniProtKB-KW"/>
</dbReference>
<feature type="domain" description="Mannosyl-glycoprotein endo-beta-N-acetylglucosamidase-like" evidence="2">
    <location>
        <begin position="137"/>
        <end position="261"/>
    </location>
</feature>
<dbReference type="InterPro" id="IPR053195">
    <property type="entry name" value="Bax-like"/>
</dbReference>
<dbReference type="EMBL" id="BSOR01000032">
    <property type="protein sequence ID" value="GLR64452.1"/>
    <property type="molecule type" value="Genomic_DNA"/>
</dbReference>
<dbReference type="InterPro" id="IPR002901">
    <property type="entry name" value="MGlyc_endo_b_GlcNAc-like_dom"/>
</dbReference>
<dbReference type="Proteomes" id="UP001156682">
    <property type="component" value="Unassembled WGS sequence"/>
</dbReference>
<dbReference type="Gene3D" id="1.10.530.10">
    <property type="match status" value="1"/>
</dbReference>
<feature type="transmembrane region" description="Helical" evidence="1">
    <location>
        <begin position="12"/>
        <end position="32"/>
    </location>
</feature>
<keyword evidence="4" id="KW-1185">Reference proteome</keyword>
<reference evidence="4" key="1">
    <citation type="journal article" date="2019" name="Int. J. Syst. Evol. Microbiol.">
        <title>The Global Catalogue of Microorganisms (GCM) 10K type strain sequencing project: providing services to taxonomists for standard genome sequencing and annotation.</title>
        <authorList>
            <consortium name="The Broad Institute Genomics Platform"/>
            <consortium name="The Broad Institute Genome Sequencing Center for Infectious Disease"/>
            <person name="Wu L."/>
            <person name="Ma J."/>
        </authorList>
    </citation>
    <scope>NUCLEOTIDE SEQUENCE [LARGE SCALE GENOMIC DNA]</scope>
    <source>
        <strain evidence="4">NBRC 100033</strain>
    </source>
</reference>
<comment type="caution">
    <text evidence="3">The sequence shown here is derived from an EMBL/GenBank/DDBJ whole genome shotgun (WGS) entry which is preliminary data.</text>
</comment>
<keyword evidence="1" id="KW-0472">Membrane</keyword>
<organism evidence="3 4">
    <name type="scientific">Marinospirillum insulare</name>
    <dbReference type="NCBI Taxonomy" id="217169"/>
    <lineage>
        <taxon>Bacteria</taxon>
        <taxon>Pseudomonadati</taxon>
        <taxon>Pseudomonadota</taxon>
        <taxon>Gammaproteobacteria</taxon>
        <taxon>Oceanospirillales</taxon>
        <taxon>Oceanospirillaceae</taxon>
        <taxon>Marinospirillum</taxon>
    </lineage>
</organism>
<accession>A0ABQ5ZZM3</accession>
<evidence type="ECO:0000313" key="3">
    <source>
        <dbReference type="EMBL" id="GLR64452.1"/>
    </source>
</evidence>
<protein>
    <submittedName>
        <fullName evidence="3">Glycoside hydrolase family 73</fullName>
    </submittedName>
</protein>
<evidence type="ECO:0000259" key="2">
    <source>
        <dbReference type="Pfam" id="PF01832"/>
    </source>
</evidence>
<gene>
    <name evidence="3" type="ORF">GCM10007878_18900</name>
</gene>
<dbReference type="PANTHER" id="PTHR40572:SF1">
    <property type="entry name" value="PROTEIN BAX"/>
    <property type="match status" value="1"/>
</dbReference>
<keyword evidence="1" id="KW-0812">Transmembrane</keyword>
<dbReference type="PANTHER" id="PTHR40572">
    <property type="entry name" value="PROTEIN BAX"/>
    <property type="match status" value="1"/>
</dbReference>
<evidence type="ECO:0000256" key="1">
    <source>
        <dbReference type="SAM" id="Phobius"/>
    </source>
</evidence>
<name>A0ABQ5ZZM3_9GAMM</name>
<proteinExistence type="predicted"/>
<evidence type="ECO:0000313" key="4">
    <source>
        <dbReference type="Proteomes" id="UP001156682"/>
    </source>
</evidence>
<sequence length="280" mass="31908">MSVAPNKPPIVFHLIIALSLLIGLFAIINEWLEPKPQLKPFTLVLDNPLTSMPDYSDITHVPWRKDIFFKTLLPLVLYENERISWQGEQLMAAKQLLDQGQELVGNDLQTLTKIVRYYGLEWPLTEKEWAALDRRVKQVPADLVLMQAANESAWGTSRFAREGNNLFGQWCFSKGCGLVPSGREAGKNHEVRKFATILESVQAYMRNINTHRAYRQLRELRQQLVNAGKEVKGVDLAPGLLSYSERGQAYVDELINMMNSNAPFVDQAMQEVGHPFLEQE</sequence>
<dbReference type="RefSeq" id="WP_036240007.1">
    <property type="nucleotide sequence ID" value="NZ_BSOR01000032.1"/>
</dbReference>
<keyword evidence="3" id="KW-0378">Hydrolase</keyword>
<dbReference type="Pfam" id="PF01832">
    <property type="entry name" value="Glucosaminidase"/>
    <property type="match status" value="1"/>
</dbReference>
<keyword evidence="1" id="KW-1133">Transmembrane helix</keyword>